<keyword evidence="6" id="KW-1015">Disulfide bond</keyword>
<sequence length="545" mass="61460">MIPSSSPSCFLILVTILLSASRLFSLPLHDSFLQCLTLNSNIPIPFSTTFYTPNNYSSFASVLESSARNLRFLLPSAPKPEAIFTPLHESHIQAAVICSKQLKVHLIVRSGGHDYEGLSYVSTELPFIVLDLAKLRSIKIDIDDNSAWVQAGATIGELYYRIAEESKIHGFPAGVCPSVGIGGHITGGGYGSLMRKYGLAADNVIDARVIDVHGRVLDRQAMGEDYFWAIRGGGGGSFGIIIDWKVKLVPVPPKVTTFTVSRTLEQGATKLLYKWQQVADKLDEDLFIRVIIENTYTGKNKAKTITTSYNALFLGDANRLLQLMEYRFPELGLTRGDCIETSWLNSVLFIAGYPSGTPPEVLLYDPSPWKNYFKAKSDFVKEPIPETAIEGMWDRYFEEDYPYVIWNPCGGAMSKISESKIPFPHRDGNLFMIEYLTNWESTEANTTKHIDWIRKLHDYMTPYVSKYPRAAYVNFRDLDLGTNNKDDPNFTQARVWGTMYFKDNFNRLMQVKTRADPENFFRHEQSIPPLPVFMADSLGFKHPVS</sequence>
<name>A0A9Q0GCK6_9ROSI</name>
<evidence type="ECO:0000256" key="3">
    <source>
        <dbReference type="ARBA" id="ARBA00022630"/>
    </source>
</evidence>
<comment type="similarity">
    <text evidence="2">Belongs to the oxygen-dependent FAD-linked oxidoreductase family.</text>
</comment>
<dbReference type="PROSITE" id="PS51387">
    <property type="entry name" value="FAD_PCMH"/>
    <property type="match status" value="1"/>
</dbReference>
<dbReference type="GO" id="GO:0071949">
    <property type="term" value="F:FAD binding"/>
    <property type="evidence" value="ECO:0007669"/>
    <property type="project" value="InterPro"/>
</dbReference>
<dbReference type="EMBL" id="JAKUCV010001129">
    <property type="protein sequence ID" value="KAJ4847540.1"/>
    <property type="molecule type" value="Genomic_DNA"/>
</dbReference>
<dbReference type="InterPro" id="IPR012951">
    <property type="entry name" value="BBE"/>
</dbReference>
<dbReference type="Gene3D" id="3.30.465.10">
    <property type="match status" value="1"/>
</dbReference>
<keyword evidence="7" id="KW-0325">Glycoprotein</keyword>
<dbReference type="Gene3D" id="3.30.43.10">
    <property type="entry name" value="Uridine Diphospho-n-acetylenolpyruvylglucosamine Reductase, domain 2"/>
    <property type="match status" value="1"/>
</dbReference>
<gene>
    <name evidence="10" type="ORF">Tsubulata_003972</name>
</gene>
<keyword evidence="3" id="KW-0285">Flavoprotein</keyword>
<comment type="caution">
    <text evidence="10">The sequence shown here is derived from an EMBL/GenBank/DDBJ whole genome shotgun (WGS) entry which is preliminary data.</text>
</comment>
<keyword evidence="11" id="KW-1185">Reference proteome</keyword>
<dbReference type="InterPro" id="IPR016167">
    <property type="entry name" value="FAD-bd_PCMH_sub1"/>
</dbReference>
<feature type="chain" id="PRO_5040221661" description="FAD-binding PCMH-type domain-containing protein" evidence="8">
    <location>
        <begin position="26"/>
        <end position="545"/>
    </location>
</feature>
<dbReference type="SUPFAM" id="SSF56176">
    <property type="entry name" value="FAD-binding/transporter-associated domain-like"/>
    <property type="match status" value="1"/>
</dbReference>
<dbReference type="Pfam" id="PF08031">
    <property type="entry name" value="BBE"/>
    <property type="match status" value="1"/>
</dbReference>
<organism evidence="10 11">
    <name type="scientific">Turnera subulata</name>
    <dbReference type="NCBI Taxonomy" id="218843"/>
    <lineage>
        <taxon>Eukaryota</taxon>
        <taxon>Viridiplantae</taxon>
        <taxon>Streptophyta</taxon>
        <taxon>Embryophyta</taxon>
        <taxon>Tracheophyta</taxon>
        <taxon>Spermatophyta</taxon>
        <taxon>Magnoliopsida</taxon>
        <taxon>eudicotyledons</taxon>
        <taxon>Gunneridae</taxon>
        <taxon>Pentapetalae</taxon>
        <taxon>rosids</taxon>
        <taxon>fabids</taxon>
        <taxon>Malpighiales</taxon>
        <taxon>Passifloraceae</taxon>
        <taxon>Turnera</taxon>
    </lineage>
</organism>
<dbReference type="InterPro" id="IPR016169">
    <property type="entry name" value="FAD-bd_PCMH_sub2"/>
</dbReference>
<reference evidence="10" key="1">
    <citation type="submission" date="2022-02" db="EMBL/GenBank/DDBJ databases">
        <authorList>
            <person name="Henning P.M."/>
            <person name="McCubbin A.G."/>
            <person name="Shore J.S."/>
        </authorList>
    </citation>
    <scope>NUCLEOTIDE SEQUENCE</scope>
    <source>
        <strain evidence="10">F60SS</strain>
        <tissue evidence="10">Leaves</tissue>
    </source>
</reference>
<feature type="signal peptide" evidence="8">
    <location>
        <begin position="1"/>
        <end position="25"/>
    </location>
</feature>
<dbReference type="Pfam" id="PF01565">
    <property type="entry name" value="FAD_binding_4"/>
    <property type="match status" value="1"/>
</dbReference>
<keyword evidence="4 8" id="KW-0732">Signal</keyword>
<dbReference type="Proteomes" id="UP001141552">
    <property type="component" value="Unassembled WGS sequence"/>
</dbReference>
<dbReference type="AlphaFoldDB" id="A0A9Q0GCK6"/>
<evidence type="ECO:0000313" key="10">
    <source>
        <dbReference type="EMBL" id="KAJ4847540.1"/>
    </source>
</evidence>
<feature type="domain" description="FAD-binding PCMH-type" evidence="9">
    <location>
        <begin position="76"/>
        <end position="251"/>
    </location>
</feature>
<protein>
    <recommendedName>
        <fullName evidence="9">FAD-binding PCMH-type domain-containing protein</fullName>
    </recommendedName>
</protein>
<evidence type="ECO:0000313" key="11">
    <source>
        <dbReference type="Proteomes" id="UP001141552"/>
    </source>
</evidence>
<evidence type="ECO:0000256" key="1">
    <source>
        <dbReference type="ARBA" id="ARBA00001974"/>
    </source>
</evidence>
<evidence type="ECO:0000256" key="5">
    <source>
        <dbReference type="ARBA" id="ARBA00022827"/>
    </source>
</evidence>
<dbReference type="InterPro" id="IPR036318">
    <property type="entry name" value="FAD-bd_PCMH-like_sf"/>
</dbReference>
<dbReference type="InterPro" id="IPR016166">
    <property type="entry name" value="FAD-bd_PCMH"/>
</dbReference>
<evidence type="ECO:0000256" key="4">
    <source>
        <dbReference type="ARBA" id="ARBA00022729"/>
    </source>
</evidence>
<proteinExistence type="inferred from homology"/>
<dbReference type="FunFam" id="3.30.43.10:FF:000004">
    <property type="entry name" value="Berberine bridge enzyme-like 15"/>
    <property type="match status" value="1"/>
</dbReference>
<dbReference type="InterPro" id="IPR006094">
    <property type="entry name" value="Oxid_FAD_bind_N"/>
</dbReference>
<dbReference type="GO" id="GO:1901696">
    <property type="term" value="P:cannabinoid biosynthetic process"/>
    <property type="evidence" value="ECO:0007669"/>
    <property type="project" value="UniProtKB-ARBA"/>
</dbReference>
<dbReference type="PANTHER" id="PTHR32448">
    <property type="entry name" value="OS08G0158400 PROTEIN"/>
    <property type="match status" value="1"/>
</dbReference>
<dbReference type="Gene3D" id="3.40.462.20">
    <property type="match status" value="1"/>
</dbReference>
<dbReference type="OrthoDB" id="415825at2759"/>
<evidence type="ECO:0000256" key="8">
    <source>
        <dbReference type="SAM" id="SignalP"/>
    </source>
</evidence>
<keyword evidence="5" id="KW-0274">FAD</keyword>
<evidence type="ECO:0000256" key="2">
    <source>
        <dbReference type="ARBA" id="ARBA00005466"/>
    </source>
</evidence>
<reference evidence="10" key="2">
    <citation type="journal article" date="2023" name="Plants (Basel)">
        <title>Annotation of the Turnera subulata (Passifloraceae) Draft Genome Reveals the S-Locus Evolved after the Divergence of Turneroideae from Passifloroideae in a Stepwise Manner.</title>
        <authorList>
            <person name="Henning P.M."/>
            <person name="Roalson E.H."/>
            <person name="Mir W."/>
            <person name="McCubbin A.G."/>
            <person name="Shore J.S."/>
        </authorList>
    </citation>
    <scope>NUCLEOTIDE SEQUENCE</scope>
    <source>
        <strain evidence="10">F60SS</strain>
    </source>
</reference>
<evidence type="ECO:0000256" key="6">
    <source>
        <dbReference type="ARBA" id="ARBA00023157"/>
    </source>
</evidence>
<evidence type="ECO:0000259" key="9">
    <source>
        <dbReference type="PROSITE" id="PS51387"/>
    </source>
</evidence>
<dbReference type="GO" id="GO:0016491">
    <property type="term" value="F:oxidoreductase activity"/>
    <property type="evidence" value="ECO:0007669"/>
    <property type="project" value="InterPro"/>
</dbReference>
<accession>A0A9Q0GCK6</accession>
<comment type="cofactor">
    <cofactor evidence="1">
        <name>FAD</name>
        <dbReference type="ChEBI" id="CHEBI:57692"/>
    </cofactor>
</comment>
<evidence type="ECO:0000256" key="7">
    <source>
        <dbReference type="ARBA" id="ARBA00023180"/>
    </source>
</evidence>